<dbReference type="EMBL" id="CP107052">
    <property type="protein sequence ID" value="UYH50610.1"/>
    <property type="molecule type" value="Genomic_DNA"/>
</dbReference>
<organism evidence="2 3">
    <name type="scientific">Candidatus Kirkpatrickella diaphorinae</name>
    <dbReference type="NCBI Taxonomy" id="2984322"/>
    <lineage>
        <taxon>Bacteria</taxon>
        <taxon>Pseudomonadati</taxon>
        <taxon>Pseudomonadota</taxon>
        <taxon>Alphaproteobacteria</taxon>
        <taxon>Acetobacterales</taxon>
        <taxon>Acetobacteraceae</taxon>
        <taxon>Candidatus Kirkpatrickella</taxon>
    </lineage>
</organism>
<gene>
    <name evidence="2" type="ORF">N5W20_05645</name>
</gene>
<evidence type="ECO:0000259" key="1">
    <source>
        <dbReference type="Pfam" id="PF04577"/>
    </source>
</evidence>
<name>A0ABY6GGT0_9PROT</name>
<proteinExistence type="predicted"/>
<evidence type="ECO:0000313" key="3">
    <source>
        <dbReference type="Proteomes" id="UP001163831"/>
    </source>
</evidence>
<evidence type="ECO:0000313" key="2">
    <source>
        <dbReference type="EMBL" id="UYH50610.1"/>
    </source>
</evidence>
<feature type="domain" description="Glycosyltransferase 61 catalytic" evidence="1">
    <location>
        <begin position="96"/>
        <end position="277"/>
    </location>
</feature>
<protein>
    <submittedName>
        <fullName evidence="2">Glycosyltransferase family 61 protein</fullName>
    </submittedName>
</protein>
<accession>A0ABY6GGT0</accession>
<dbReference type="Pfam" id="PF04577">
    <property type="entry name" value="Glyco_transf_61"/>
    <property type="match status" value="1"/>
</dbReference>
<dbReference type="InterPro" id="IPR049625">
    <property type="entry name" value="Glyco_transf_61_cat"/>
</dbReference>
<keyword evidence="3" id="KW-1185">Reference proteome</keyword>
<dbReference type="Proteomes" id="UP001163831">
    <property type="component" value="Chromosome"/>
</dbReference>
<sequence>MTEIKKASFPKRAGMKFYSDPEIFSFSDAIYVCGHGHYDGVMGVFTREGYLIPQTAFYHKSPSILKGQPIWTDPVIARSYPVIETAIFAGHIHDQYGHFITEFISRLWAIKDIRKNEKLLVRCARGLDEVFTFRWAIELFNLLGLTKDDFICPDHPIRIRKLIVPAPAFAEHGYSYRRMAEYCHALGDRAMERLEGETLLKDRNIYISRSRLVCGTVKIDNERVLERYLKASGFEIIRPEQLSVYKQISSFRNNNIVVGPVGSAFHTSIFTSAPSGVALNMKSAVDSNYLMMDGVNEAYIDYIQSDDIVDAQVKDGNYYETKTIKNVEGFAKTIADIAEGKRRHFFIPNMGRFPISTPIDVKFYDVMSHDGSVIKLDPMTGYLSSCEDRRFIKLLLAIFHEGDRERAFFISGEDKLVGIIMHDSSASGLAVPVDLVENEAGRYSFFMPEDQRYLCALPASQGGWLSARATEILAWEKFDLAEKRAFSPKPGSETARLLSVMAGIWLRNKPFHLDFYLSQIPEVVSHIVDMKNKMEYLHGDDALTVRHAGTARENETALP</sequence>
<reference evidence="2" key="1">
    <citation type="submission" date="2022-10" db="EMBL/GenBank/DDBJ databases">
        <title>Candidatus Kirkpatrella diaphorinas gen. nov., sp. nov., an uncultured endosymbiont identified in a population of Diaphorina citri from Hawaii.</title>
        <authorList>
            <person name="Henry E.M."/>
            <person name="Carlson C.R."/>
            <person name="Kuo Y.-W."/>
        </authorList>
    </citation>
    <scope>NUCLEOTIDE SEQUENCE</scope>
    <source>
        <strain evidence="2">CADCRV1</strain>
    </source>
</reference>
<dbReference type="RefSeq" id="WP_319806196.1">
    <property type="nucleotide sequence ID" value="NZ_CP107052.1"/>
</dbReference>